<evidence type="ECO:0000313" key="1">
    <source>
        <dbReference type="EMBL" id="MDQ6597295.1"/>
    </source>
</evidence>
<gene>
    <name evidence="1" type="ORF">RCG21_13165</name>
</gene>
<reference evidence="1" key="1">
    <citation type="submission" date="2023-08" db="EMBL/GenBank/DDBJ databases">
        <title>Nitrogen cycling bacteria in agricultural field soils.</title>
        <authorList>
            <person name="Jang J."/>
        </authorList>
    </citation>
    <scope>NUCLEOTIDE SEQUENCE</scope>
    <source>
        <strain evidence="1">PS3-36</strain>
    </source>
</reference>
<comment type="caution">
    <text evidence="1">The sequence shown here is derived from an EMBL/GenBank/DDBJ whole genome shotgun (WGS) entry which is preliminary data.</text>
</comment>
<protein>
    <submittedName>
        <fullName evidence="1">Uncharacterized protein</fullName>
    </submittedName>
</protein>
<dbReference type="RefSeq" id="WP_308913250.1">
    <property type="nucleotide sequence ID" value="NZ_JAVGVR010000001.1"/>
</dbReference>
<dbReference type="Proteomes" id="UP001178888">
    <property type="component" value="Unassembled WGS sequence"/>
</dbReference>
<organism evidence="1 2">
    <name type="scientific">Bacillus salipaludis</name>
    <dbReference type="NCBI Taxonomy" id="2547811"/>
    <lineage>
        <taxon>Bacteria</taxon>
        <taxon>Bacillati</taxon>
        <taxon>Bacillota</taxon>
        <taxon>Bacilli</taxon>
        <taxon>Bacillales</taxon>
        <taxon>Bacillaceae</taxon>
        <taxon>Bacillus</taxon>
    </lineage>
</organism>
<accession>A0AA90QPM8</accession>
<sequence length="52" mass="6094">MFFIKTMKAKRAVKLSWNVVHKDDEDQNVLKRNGNVLQRSVNTLNNQKAHDI</sequence>
<name>A0AA90QPM8_9BACI</name>
<evidence type="ECO:0000313" key="2">
    <source>
        <dbReference type="Proteomes" id="UP001178888"/>
    </source>
</evidence>
<dbReference type="AlphaFoldDB" id="A0AA90QPM8"/>
<proteinExistence type="predicted"/>
<dbReference type="EMBL" id="JAVGVR010000001">
    <property type="protein sequence ID" value="MDQ6597295.1"/>
    <property type="molecule type" value="Genomic_DNA"/>
</dbReference>
<keyword evidence="2" id="KW-1185">Reference proteome</keyword>